<comment type="cofactor">
    <cofactor evidence="1">
        <name>a divalent metal cation</name>
        <dbReference type="ChEBI" id="CHEBI:60240"/>
    </cofactor>
</comment>
<dbReference type="EMBL" id="CP093347">
    <property type="protein sequence ID" value="WOH01920.1"/>
    <property type="molecule type" value="Genomic_DNA"/>
</dbReference>
<dbReference type="InterPro" id="IPR051181">
    <property type="entry name" value="CAF1_poly(A)_ribonucleases"/>
</dbReference>
<name>A0A164Z5Q2_DAUCS</name>
<evidence type="ECO:0000313" key="4">
    <source>
        <dbReference type="EMBL" id="WOH01920.1"/>
    </source>
</evidence>
<evidence type="ECO:0000256" key="2">
    <source>
        <dbReference type="ARBA" id="ARBA00008372"/>
    </source>
</evidence>
<sequence>MSSRRPPWLLQRRFITTNTHTKPTSNPTHNPKWCVKQVSKSNFSETLENIKDQILKSDYIAVSLKKTGSHSAPWHRTLPIDTAQTAYLKAKYAAERFQLFQFAVCPFSIRDSKLIAYPYNFHLFPRDGLKLGMPCYSFMCQSSYLTSMANEGFDFNACINDGISYLSRAQELIARNRRGNPVISNLEQSSSPHSVADSLFLGRIQSRVKSWLKACKESKTGSEDALIRSLRKLMVGSEEYGSRPCLRIDVCSERHVQLALEVLKEFADDVVPMVIRAKGGGIQAVQVVLTSSKEDKDIFEKEQQCKEEDQNKLVRGFREVIDLISASQKPLVAQNSLNDFTIIHSKFLGPLPPSMDEFRTSLHLAVPHVLDISHLMDEISPLKKLNSVSAATSYMKRRFFAPIDAEIPQKVEADESKSHGYDVLRISQLFAKICSVLKISSETDKHSSSALKGYANIFNPYSASSDNHMEEDVRLSTDHPQKISTENIVFVWGFTLGTSAKMLRNQLLTSSEVLSDEFDVRILDKSCAVIAFSKPDSSTKFLEAMESGGNNCDSLSNLISEGLRAADYETYKRVCSLGLWEVKLADSLDKALETDFDGHTEDSQKESTEVYWRNSDLINLDEL</sequence>
<dbReference type="PANTHER" id="PTHR15092">
    <property type="entry name" value="POLY A -SPECIFIC RIBONUCLEASE/TARGET OF EGR1, MEMBER 1"/>
    <property type="match status" value="1"/>
</dbReference>
<protein>
    <submittedName>
        <fullName evidence="3">Uncharacterized protein</fullName>
    </submittedName>
</protein>
<dbReference type="OMA" id="SRVKHWK"/>
<dbReference type="EMBL" id="LNRQ01000005">
    <property type="protein sequence ID" value="KZM95374.1"/>
    <property type="molecule type" value="Genomic_DNA"/>
</dbReference>
<reference evidence="3" key="1">
    <citation type="journal article" date="2016" name="Nat. Genet.">
        <title>A high-quality carrot genome assembly provides new insights into carotenoid accumulation and asterid genome evolution.</title>
        <authorList>
            <person name="Iorizzo M."/>
            <person name="Ellison S."/>
            <person name="Senalik D."/>
            <person name="Zeng P."/>
            <person name="Satapoomin P."/>
            <person name="Huang J."/>
            <person name="Bowman M."/>
            <person name="Iovene M."/>
            <person name="Sanseverino W."/>
            <person name="Cavagnaro P."/>
            <person name="Yildiz M."/>
            <person name="Macko-Podgorni A."/>
            <person name="Moranska E."/>
            <person name="Grzebelus E."/>
            <person name="Grzebelus D."/>
            <person name="Ashrafi H."/>
            <person name="Zheng Z."/>
            <person name="Cheng S."/>
            <person name="Spooner D."/>
            <person name="Van Deynze A."/>
            <person name="Simon P."/>
        </authorList>
    </citation>
    <scope>NUCLEOTIDE SEQUENCE [LARGE SCALE GENOMIC DNA]</scope>
    <source>
        <tissue evidence="3">Leaf</tissue>
    </source>
</reference>
<evidence type="ECO:0000313" key="5">
    <source>
        <dbReference type="Proteomes" id="UP000077755"/>
    </source>
</evidence>
<dbReference type="PANTHER" id="PTHR15092:SF42">
    <property type="entry name" value="POLY(A)-SPECIFIC RIBONUCLEASE PARN-LIKE"/>
    <property type="match status" value="1"/>
</dbReference>
<accession>A0A164Z5Q2</accession>
<organism evidence="3">
    <name type="scientific">Daucus carota subsp. sativus</name>
    <name type="common">Carrot</name>
    <dbReference type="NCBI Taxonomy" id="79200"/>
    <lineage>
        <taxon>Eukaryota</taxon>
        <taxon>Viridiplantae</taxon>
        <taxon>Streptophyta</taxon>
        <taxon>Embryophyta</taxon>
        <taxon>Tracheophyta</taxon>
        <taxon>Spermatophyta</taxon>
        <taxon>Magnoliopsida</taxon>
        <taxon>eudicotyledons</taxon>
        <taxon>Gunneridae</taxon>
        <taxon>Pentapetalae</taxon>
        <taxon>asterids</taxon>
        <taxon>campanulids</taxon>
        <taxon>Apiales</taxon>
        <taxon>Apiaceae</taxon>
        <taxon>Apioideae</taxon>
        <taxon>Scandiceae</taxon>
        <taxon>Daucinae</taxon>
        <taxon>Daucus</taxon>
        <taxon>Daucus sect. Daucus</taxon>
    </lineage>
</organism>
<dbReference type="OrthoDB" id="1432093at2759"/>
<dbReference type="InterPro" id="IPR036397">
    <property type="entry name" value="RNaseH_sf"/>
</dbReference>
<dbReference type="Gramene" id="KZM95374">
    <property type="protein sequence ID" value="KZM95374"/>
    <property type="gene ID" value="DCAR_018616"/>
</dbReference>
<dbReference type="GO" id="GO:1905392">
    <property type="term" value="P:plant organ morphogenesis"/>
    <property type="evidence" value="ECO:0007669"/>
    <property type="project" value="EnsemblPlants"/>
</dbReference>
<proteinExistence type="inferred from homology"/>
<evidence type="ECO:0000256" key="1">
    <source>
        <dbReference type="ARBA" id="ARBA00001968"/>
    </source>
</evidence>
<dbReference type="Proteomes" id="UP000077755">
    <property type="component" value="Chromosome 5"/>
</dbReference>
<dbReference type="AlphaFoldDB" id="A0A164Z5Q2"/>
<reference evidence="4" key="2">
    <citation type="submission" date="2022-03" db="EMBL/GenBank/DDBJ databases">
        <title>Draft title - Genomic analysis of global carrot germplasm unveils the trajectory of domestication and the origin of high carotenoid orange carrot.</title>
        <authorList>
            <person name="Iorizzo M."/>
            <person name="Ellison S."/>
            <person name="Senalik D."/>
            <person name="Macko-Podgorni A."/>
            <person name="Grzebelus D."/>
            <person name="Bostan H."/>
            <person name="Rolling W."/>
            <person name="Curaba J."/>
            <person name="Simon P."/>
        </authorList>
    </citation>
    <scope>NUCLEOTIDE SEQUENCE</scope>
    <source>
        <tissue evidence="4">Leaf</tissue>
    </source>
</reference>
<evidence type="ECO:0000313" key="3">
    <source>
        <dbReference type="EMBL" id="KZM95374.1"/>
    </source>
</evidence>
<dbReference type="GO" id="GO:0003723">
    <property type="term" value="F:RNA binding"/>
    <property type="evidence" value="ECO:0007669"/>
    <property type="project" value="TreeGrafter"/>
</dbReference>
<dbReference type="STRING" id="79200.A0A164Z5Q2"/>
<dbReference type="InterPro" id="IPR006941">
    <property type="entry name" value="RNase_CAF1"/>
</dbReference>
<dbReference type="Gene3D" id="3.30.420.10">
    <property type="entry name" value="Ribonuclease H-like superfamily/Ribonuclease H"/>
    <property type="match status" value="2"/>
</dbReference>
<dbReference type="GO" id="GO:0000175">
    <property type="term" value="F:3'-5'-RNA exonuclease activity"/>
    <property type="evidence" value="ECO:0007669"/>
    <property type="project" value="TreeGrafter"/>
</dbReference>
<gene>
    <name evidence="3" type="ORF">DCAR_018616</name>
    <name evidence="4" type="ORF">DCAR_0521306</name>
</gene>
<dbReference type="KEGG" id="dcr:108223311"/>
<keyword evidence="5" id="KW-1185">Reference proteome</keyword>
<comment type="similarity">
    <text evidence="2">Belongs to the CAF1 family.</text>
</comment>
<dbReference type="InterPro" id="IPR012337">
    <property type="entry name" value="RNaseH-like_sf"/>
</dbReference>
<dbReference type="Pfam" id="PF04857">
    <property type="entry name" value="CAF1"/>
    <property type="match status" value="1"/>
</dbReference>
<dbReference type="SUPFAM" id="SSF53098">
    <property type="entry name" value="Ribonuclease H-like"/>
    <property type="match status" value="1"/>
</dbReference>